<sequence length="406" mass="45130">MSLLLLTLFAATFCAPLLVAQGSDTSSSDPYMELMQKASAHAKKHHTKYPPALSPLFSTLLGPDPEVHVADLQKAGFKVVPWTTNDPEQMKQLLALKVDGIISDRPDILHKVILEAREAAKGDAAQLAYLDQLDAEGHRGGRGIRPENTLPAFEGGLDNGIHTIETDTGVTTDHQSLIWHDQFLNPQSCRHADGTPYTLENRVYTRDISMADAQKTFICDKLHFGPDQKNDLALSPVAVAFAKHEGMISPYAPTSAAQLFRFVNFYEKYYESGEGSHLPEAKQRAYTAKHVHFNLETKIVPPGISEASMMAQMTGHTLAELKASGKVPASAFEENHTVDLVTFVDTLCGFIREYHMQERADVQSFDFRTLLLVQEKYPEIPTYYLTESAKLLSSEMVPEELRVSKR</sequence>
<organism evidence="3 4">
    <name type="scientific">Bryocella elongata</name>
    <dbReference type="NCBI Taxonomy" id="863522"/>
    <lineage>
        <taxon>Bacteria</taxon>
        <taxon>Pseudomonadati</taxon>
        <taxon>Acidobacteriota</taxon>
        <taxon>Terriglobia</taxon>
        <taxon>Terriglobales</taxon>
        <taxon>Acidobacteriaceae</taxon>
        <taxon>Bryocella</taxon>
    </lineage>
</organism>
<dbReference type="GO" id="GO:0008081">
    <property type="term" value="F:phosphoric diester hydrolase activity"/>
    <property type="evidence" value="ECO:0007669"/>
    <property type="project" value="InterPro"/>
</dbReference>
<dbReference type="InterPro" id="IPR030395">
    <property type="entry name" value="GP_PDE_dom"/>
</dbReference>
<evidence type="ECO:0000256" key="1">
    <source>
        <dbReference type="SAM" id="SignalP"/>
    </source>
</evidence>
<accession>A0A1H5VY21</accession>
<dbReference type="GO" id="GO:0006629">
    <property type="term" value="P:lipid metabolic process"/>
    <property type="evidence" value="ECO:0007669"/>
    <property type="project" value="InterPro"/>
</dbReference>
<evidence type="ECO:0000259" key="2">
    <source>
        <dbReference type="PROSITE" id="PS51704"/>
    </source>
</evidence>
<gene>
    <name evidence="3" type="ORF">SAMN05421819_1365</name>
</gene>
<dbReference type="Pfam" id="PF03009">
    <property type="entry name" value="GDPD"/>
    <property type="match status" value="2"/>
</dbReference>
<feature type="domain" description="GP-PDE" evidence="2">
    <location>
        <begin position="1"/>
        <end position="113"/>
    </location>
</feature>
<dbReference type="AlphaFoldDB" id="A0A1H5VY21"/>
<feature type="signal peptide" evidence="1">
    <location>
        <begin position="1"/>
        <end position="20"/>
    </location>
</feature>
<protein>
    <submittedName>
        <fullName evidence="3">Glycerophosphoryl diester phosphodiesterase</fullName>
    </submittedName>
</protein>
<feature type="chain" id="PRO_5009287703" evidence="1">
    <location>
        <begin position="21"/>
        <end position="406"/>
    </location>
</feature>
<dbReference type="Proteomes" id="UP000236728">
    <property type="component" value="Unassembled WGS sequence"/>
</dbReference>
<reference evidence="3 4" key="1">
    <citation type="submission" date="2016-10" db="EMBL/GenBank/DDBJ databases">
        <authorList>
            <person name="de Groot N.N."/>
        </authorList>
    </citation>
    <scope>NUCLEOTIDE SEQUENCE [LARGE SCALE GENOMIC DNA]</scope>
    <source>
        <strain evidence="3 4">DSM 22489</strain>
    </source>
</reference>
<dbReference type="Gene3D" id="3.20.20.190">
    <property type="entry name" value="Phosphatidylinositol (PI) phosphodiesterase"/>
    <property type="match status" value="3"/>
</dbReference>
<dbReference type="PROSITE" id="PS51704">
    <property type="entry name" value="GP_PDE"/>
    <property type="match status" value="2"/>
</dbReference>
<dbReference type="PANTHER" id="PTHR46211">
    <property type="entry name" value="GLYCEROPHOSPHORYL DIESTER PHOSPHODIESTERASE"/>
    <property type="match status" value="1"/>
</dbReference>
<keyword evidence="4" id="KW-1185">Reference proteome</keyword>
<evidence type="ECO:0000313" key="3">
    <source>
        <dbReference type="EMBL" id="SEF92154.1"/>
    </source>
</evidence>
<dbReference type="EMBL" id="FNVA01000002">
    <property type="protein sequence ID" value="SEF92154.1"/>
    <property type="molecule type" value="Genomic_DNA"/>
</dbReference>
<dbReference type="SUPFAM" id="SSF51695">
    <property type="entry name" value="PLC-like phosphodiesterases"/>
    <property type="match status" value="2"/>
</dbReference>
<evidence type="ECO:0000313" key="4">
    <source>
        <dbReference type="Proteomes" id="UP000236728"/>
    </source>
</evidence>
<dbReference type="OrthoDB" id="384721at2"/>
<dbReference type="InterPro" id="IPR017946">
    <property type="entry name" value="PLC-like_Pdiesterase_TIM-brl"/>
</dbReference>
<dbReference type="RefSeq" id="WP_103932308.1">
    <property type="nucleotide sequence ID" value="NZ_FNVA01000002.1"/>
</dbReference>
<feature type="domain" description="GP-PDE" evidence="2">
    <location>
        <begin position="133"/>
        <end position="406"/>
    </location>
</feature>
<keyword evidence="1" id="KW-0732">Signal</keyword>
<name>A0A1H5VY21_9BACT</name>
<dbReference type="PANTHER" id="PTHR46211:SF14">
    <property type="entry name" value="GLYCEROPHOSPHODIESTER PHOSPHODIESTERASE"/>
    <property type="match status" value="1"/>
</dbReference>
<proteinExistence type="predicted"/>